<organism evidence="3 5">
    <name type="scientific">Ferrithrix thermotolerans DSM 19514</name>
    <dbReference type="NCBI Taxonomy" id="1121881"/>
    <lineage>
        <taxon>Bacteria</taxon>
        <taxon>Bacillati</taxon>
        <taxon>Actinomycetota</taxon>
        <taxon>Acidimicrobiia</taxon>
        <taxon>Acidimicrobiales</taxon>
        <taxon>Acidimicrobiaceae</taxon>
        <taxon>Ferrithrix</taxon>
    </lineage>
</organism>
<evidence type="ECO:0000256" key="1">
    <source>
        <dbReference type="SAM" id="Phobius"/>
    </source>
</evidence>
<dbReference type="AlphaFoldDB" id="A0A1M4X3M6"/>
<dbReference type="Proteomes" id="UP000184295">
    <property type="component" value="Unassembled WGS sequence"/>
</dbReference>
<feature type="transmembrane region" description="Helical" evidence="1">
    <location>
        <begin position="7"/>
        <end position="30"/>
    </location>
</feature>
<reference evidence="5" key="1">
    <citation type="submission" date="2016-11" db="EMBL/GenBank/DDBJ databases">
        <authorList>
            <person name="Varghese N."/>
            <person name="Submissions S."/>
        </authorList>
    </citation>
    <scope>NUCLEOTIDE SEQUENCE [LARGE SCALE GENOMIC DNA]</scope>
    <source>
        <strain evidence="5">DSM 19514</strain>
    </source>
</reference>
<sequence length="71" mass="8114">MSWILKNLVLMVMVTGMIFTILSVGVYLQYRKEDPSGNRPDFLTREVPEPLVQSLRGNETDSERELIKTAS</sequence>
<evidence type="ECO:0000313" key="2">
    <source>
        <dbReference type="EMBL" id="SHE53086.1"/>
    </source>
</evidence>
<dbReference type="EMBL" id="FQUL01000033">
    <property type="protein sequence ID" value="SHE88071.1"/>
    <property type="molecule type" value="Genomic_DNA"/>
</dbReference>
<gene>
    <name evidence="2" type="ORF">SAMN02745225_00875</name>
    <name evidence="3" type="ORF">SAMN02745225_01878</name>
    <name evidence="4" type="ORF">SAMN02745225_02168</name>
</gene>
<keyword evidence="1" id="KW-0812">Transmembrane</keyword>
<accession>A0A1M4X3M6</accession>
<keyword evidence="1" id="KW-0472">Membrane</keyword>
<evidence type="ECO:0000313" key="5">
    <source>
        <dbReference type="Proteomes" id="UP000184295"/>
    </source>
</evidence>
<keyword evidence="5" id="KW-1185">Reference proteome</keyword>
<protein>
    <submittedName>
        <fullName evidence="3">Uncharacterized protein</fullName>
    </submittedName>
</protein>
<evidence type="ECO:0000313" key="3">
    <source>
        <dbReference type="EMBL" id="SHE88071.1"/>
    </source>
</evidence>
<dbReference type="EMBL" id="FQUL01000048">
    <property type="protein sequence ID" value="SHE98109.1"/>
    <property type="molecule type" value="Genomic_DNA"/>
</dbReference>
<evidence type="ECO:0000313" key="4">
    <source>
        <dbReference type="EMBL" id="SHE98109.1"/>
    </source>
</evidence>
<proteinExistence type="predicted"/>
<name>A0A1M4X3M6_9ACTN</name>
<dbReference type="EMBL" id="FQUL01000009">
    <property type="protein sequence ID" value="SHE53086.1"/>
    <property type="molecule type" value="Genomic_DNA"/>
</dbReference>
<dbReference type="RefSeq" id="WP_072789115.1">
    <property type="nucleotide sequence ID" value="NZ_FQUL01000009.1"/>
</dbReference>
<reference evidence="3" key="2">
    <citation type="submission" date="2016-11" db="EMBL/GenBank/DDBJ databases">
        <authorList>
            <person name="Jaros S."/>
            <person name="Januszkiewicz K."/>
            <person name="Wedrychowicz H."/>
        </authorList>
    </citation>
    <scope>NUCLEOTIDE SEQUENCE [LARGE SCALE GENOMIC DNA]</scope>
    <source>
        <strain evidence="3">DSM 19514</strain>
    </source>
</reference>
<keyword evidence="1" id="KW-1133">Transmembrane helix</keyword>